<dbReference type="Proteomes" id="UP001515500">
    <property type="component" value="Chromosome 4"/>
</dbReference>
<dbReference type="PANTHER" id="PTHR33052">
    <property type="entry name" value="DUF4228 DOMAIN PROTEIN-RELATED"/>
    <property type="match status" value="1"/>
</dbReference>
<accession>A0AB40B7Q8</accession>
<keyword evidence="1" id="KW-1185">Reference proteome</keyword>
<gene>
    <name evidence="2" type="primary">LOC120259208</name>
</gene>
<protein>
    <submittedName>
        <fullName evidence="2">Uncharacterized protein LOC120259208</fullName>
    </submittedName>
</protein>
<proteinExistence type="predicted"/>
<dbReference type="InterPro" id="IPR025322">
    <property type="entry name" value="PADRE_dom"/>
</dbReference>
<sequence length="154" mass="17404">MKDTIRCCISCILPCGSLDVIRIVHANGRVEEITHSICAAEVMQSYPKHVLRRSPSAPGEDSGTVPPNAELQRGKIYFLTPVSVRQEKPKRMRRKRREVVTQGVTSDRASLLMSNQYLLEILSEKASTHIDRRRGRVGIWRPHLESISEVSTDL</sequence>
<dbReference type="RefSeq" id="XP_039122701.1">
    <property type="nucleotide sequence ID" value="XM_039266767.1"/>
</dbReference>
<reference evidence="2" key="1">
    <citation type="submission" date="2025-08" db="UniProtKB">
        <authorList>
            <consortium name="RefSeq"/>
        </authorList>
    </citation>
    <scope>IDENTIFICATION</scope>
</reference>
<dbReference type="Pfam" id="PF14009">
    <property type="entry name" value="PADRE"/>
    <property type="match status" value="1"/>
</dbReference>
<evidence type="ECO:0000313" key="2">
    <source>
        <dbReference type="RefSeq" id="XP_039122701.1"/>
    </source>
</evidence>
<dbReference type="AlphaFoldDB" id="A0AB40B7Q8"/>
<evidence type="ECO:0000313" key="1">
    <source>
        <dbReference type="Proteomes" id="UP001515500"/>
    </source>
</evidence>
<name>A0AB40B7Q8_DIOCR</name>
<dbReference type="GeneID" id="120259208"/>
<organism evidence="1 2">
    <name type="scientific">Dioscorea cayennensis subsp. rotundata</name>
    <name type="common">White Guinea yam</name>
    <name type="synonym">Dioscorea rotundata</name>
    <dbReference type="NCBI Taxonomy" id="55577"/>
    <lineage>
        <taxon>Eukaryota</taxon>
        <taxon>Viridiplantae</taxon>
        <taxon>Streptophyta</taxon>
        <taxon>Embryophyta</taxon>
        <taxon>Tracheophyta</taxon>
        <taxon>Spermatophyta</taxon>
        <taxon>Magnoliopsida</taxon>
        <taxon>Liliopsida</taxon>
        <taxon>Dioscoreales</taxon>
        <taxon>Dioscoreaceae</taxon>
        <taxon>Dioscorea</taxon>
    </lineage>
</organism>